<reference evidence="3" key="1">
    <citation type="journal article" date="2023" name="Mol. Biol. Evol.">
        <title>Third-Generation Sequencing Reveals the Adaptive Role of the Epigenome in Three Deep-Sea Polychaetes.</title>
        <authorList>
            <person name="Perez M."/>
            <person name="Aroh O."/>
            <person name="Sun Y."/>
            <person name="Lan Y."/>
            <person name="Juniper S.K."/>
            <person name="Young C.R."/>
            <person name="Angers B."/>
            <person name="Qian P.Y."/>
        </authorList>
    </citation>
    <scope>NUCLEOTIDE SEQUENCE</scope>
    <source>
        <strain evidence="3">R07B-5</strain>
    </source>
</reference>
<dbReference type="AlphaFoldDB" id="A0AAD9KLN3"/>
<keyword evidence="4" id="KW-1185">Reference proteome</keyword>
<evidence type="ECO:0000256" key="2">
    <source>
        <dbReference type="SAM" id="Phobius"/>
    </source>
</evidence>
<sequence>MARLILVVNSSVPFQLGDTAEYNNHWVATVVSLVVISTCVLLIVFCVAIVLFIRRRRSETKTSRSPAMVMLEPRHLAGKTFAVHIRQVDRCNNDYSQLSEKQNSDNVQCAWNEASKKSFTDSAGTVGYQQNYDPLRPGIIRAADSRESLRSHDMLCDAHNGHTHSAEHEHEDSHTDGTAGPSRLQFSSETHLSSGGDKVSESGCSEDSKPDSGRGSFEEATCGGPASPPRRTTLKGPHPHQHTEVRVRLDDRLRSVDVEGPRNNHVHAHAPGKRRIRIASQV</sequence>
<comment type="caution">
    <text evidence="3">The sequence shown here is derived from an EMBL/GenBank/DDBJ whole genome shotgun (WGS) entry which is preliminary data.</text>
</comment>
<dbReference type="EMBL" id="JAODUO010000860">
    <property type="protein sequence ID" value="KAK2173641.1"/>
    <property type="molecule type" value="Genomic_DNA"/>
</dbReference>
<feature type="region of interest" description="Disordered" evidence="1">
    <location>
        <begin position="156"/>
        <end position="243"/>
    </location>
</feature>
<keyword evidence="2" id="KW-0472">Membrane</keyword>
<accession>A0AAD9KLN3</accession>
<gene>
    <name evidence="3" type="ORF">NP493_860g01012</name>
</gene>
<organism evidence="3 4">
    <name type="scientific">Ridgeia piscesae</name>
    <name type="common">Tubeworm</name>
    <dbReference type="NCBI Taxonomy" id="27915"/>
    <lineage>
        <taxon>Eukaryota</taxon>
        <taxon>Metazoa</taxon>
        <taxon>Spiralia</taxon>
        <taxon>Lophotrochozoa</taxon>
        <taxon>Annelida</taxon>
        <taxon>Polychaeta</taxon>
        <taxon>Sedentaria</taxon>
        <taxon>Canalipalpata</taxon>
        <taxon>Sabellida</taxon>
        <taxon>Siboglinidae</taxon>
        <taxon>Ridgeia</taxon>
    </lineage>
</organism>
<feature type="compositionally biased region" description="Basic and acidic residues" evidence="1">
    <location>
        <begin position="156"/>
        <end position="175"/>
    </location>
</feature>
<evidence type="ECO:0000313" key="3">
    <source>
        <dbReference type="EMBL" id="KAK2173641.1"/>
    </source>
</evidence>
<name>A0AAD9KLN3_RIDPI</name>
<keyword evidence="2" id="KW-1133">Transmembrane helix</keyword>
<protein>
    <submittedName>
        <fullName evidence="3">Uncharacterized protein</fullName>
    </submittedName>
</protein>
<evidence type="ECO:0000256" key="1">
    <source>
        <dbReference type="SAM" id="MobiDB-lite"/>
    </source>
</evidence>
<dbReference type="Proteomes" id="UP001209878">
    <property type="component" value="Unassembled WGS sequence"/>
</dbReference>
<evidence type="ECO:0000313" key="4">
    <source>
        <dbReference type="Proteomes" id="UP001209878"/>
    </source>
</evidence>
<keyword evidence="2" id="KW-0812">Transmembrane</keyword>
<proteinExistence type="predicted"/>
<feature type="compositionally biased region" description="Polar residues" evidence="1">
    <location>
        <begin position="184"/>
        <end position="193"/>
    </location>
</feature>
<feature type="transmembrane region" description="Helical" evidence="2">
    <location>
        <begin position="26"/>
        <end position="53"/>
    </location>
</feature>